<comment type="catalytic activity">
    <reaction evidence="8">
        <text>(9Z)-octadecenoyl-CoA + H2O = S-(9Z-octadecenoyl)-4'-phosphopantetheine + adenosine 3',5'-bisphosphate + 2 H(+)</text>
        <dbReference type="Rhea" id="RHEA:65564"/>
        <dbReference type="ChEBI" id="CHEBI:15377"/>
        <dbReference type="ChEBI" id="CHEBI:15378"/>
        <dbReference type="ChEBI" id="CHEBI:57387"/>
        <dbReference type="ChEBI" id="CHEBI:58343"/>
        <dbReference type="ChEBI" id="CHEBI:156553"/>
    </reaction>
</comment>
<evidence type="ECO:0000313" key="10">
    <source>
        <dbReference type="EMBL" id="KMP08128.1"/>
    </source>
</evidence>
<keyword evidence="8" id="KW-1208">Phospholipid metabolism</keyword>
<comment type="similarity">
    <text evidence="8">Belongs to the FIT family. Fungal FIT2B/SCS3 subfamily.</text>
</comment>
<dbReference type="EMBL" id="DS028097">
    <property type="protein sequence ID" value="KMP08128.1"/>
    <property type="molecule type" value="Genomic_DNA"/>
</dbReference>
<feature type="active site" evidence="8">
    <location>
        <position position="271"/>
    </location>
</feature>
<dbReference type="GO" id="GO:0140042">
    <property type="term" value="P:lipid droplet formation"/>
    <property type="evidence" value="ECO:0007669"/>
    <property type="project" value="UniProtKB-UniRule"/>
</dbReference>
<proteinExistence type="inferred from homology"/>
<comment type="function">
    <text evidence="8">Fatty acyl-coenzyme A (CoA) diphosphatase that hydrolyzes fatty acyl-CoA to yield acyl-4'-phosphopantetheine and adenosine 3',5'-bisphosphate. Preferentially hydrolyzes unsaturated long-chain acyl-CoA substrates in the endoplasmic reticulum (ER) lumen. This catalytic activity is required for maintaining ER structure and for lipid droplets (LDs) biogenesis, which are lipid storage organelles involved in maintaining lipid and energy homeostasis. May directly bind to diacylglycerol (DAGs) and triacylglycerol, which is also important for LD biogenesis. May support directional budding of nacent LDs from the ER into the cytosol by reducing DAG levels at sites of LD formation. May play a role in the regulation of cell morphology and cytoskeletal organization. Involved in phospholipid biosynthesis.</text>
</comment>
<accession>A0A0J6YMJ2</accession>
<dbReference type="STRING" id="404692.A0A0J6YMJ2"/>
<evidence type="ECO:0000256" key="5">
    <source>
        <dbReference type="ARBA" id="ARBA00022989"/>
    </source>
</evidence>
<dbReference type="InterPro" id="IPR019388">
    <property type="entry name" value="FIT"/>
</dbReference>
<keyword evidence="3 8" id="KW-0378">Hydrolase</keyword>
<dbReference type="InterPro" id="IPR046400">
    <property type="entry name" value="SCS3"/>
</dbReference>
<evidence type="ECO:0000256" key="7">
    <source>
        <dbReference type="ARBA" id="ARBA00023136"/>
    </source>
</evidence>
<comment type="catalytic activity">
    <reaction evidence="8">
        <text>(5Z,8Z,11Z,14Z)-eicosatetraenoyl-CoA + H2O = S-(5Z,8Z,11Z,14Z-eicosatetraenoyl)-4'-phosphopantetheine + adenosine 3',5'-bisphosphate + 2 H(+)</text>
        <dbReference type="Rhea" id="RHEA:65568"/>
        <dbReference type="ChEBI" id="CHEBI:15377"/>
        <dbReference type="ChEBI" id="CHEBI:15378"/>
        <dbReference type="ChEBI" id="CHEBI:57368"/>
        <dbReference type="ChEBI" id="CHEBI:58343"/>
        <dbReference type="ChEBI" id="CHEBI:156554"/>
    </reaction>
</comment>
<dbReference type="PANTHER" id="PTHR23129:SF0">
    <property type="entry name" value="ACYL-COENZYME A DIPHOSPHATASE FITM2"/>
    <property type="match status" value="1"/>
</dbReference>
<comment type="catalytic activity">
    <reaction evidence="8">
        <text>hexadecanoyl-CoA + H2O = S-hexadecanoyl-4'-phosphopantetheine + adenosine 3',5'-bisphosphate + 2 H(+)</text>
        <dbReference type="Rhea" id="RHEA:50032"/>
        <dbReference type="ChEBI" id="CHEBI:15377"/>
        <dbReference type="ChEBI" id="CHEBI:15378"/>
        <dbReference type="ChEBI" id="CHEBI:57379"/>
        <dbReference type="ChEBI" id="CHEBI:58343"/>
        <dbReference type="ChEBI" id="CHEBI:132018"/>
    </reaction>
</comment>
<evidence type="ECO:0000256" key="9">
    <source>
        <dbReference type="SAM" id="Phobius"/>
    </source>
</evidence>
<keyword evidence="6" id="KW-0443">Lipid metabolism</keyword>
<dbReference type="GO" id="GO:0008654">
    <property type="term" value="P:phospholipid biosynthetic process"/>
    <property type="evidence" value="ECO:0007669"/>
    <property type="project" value="UniProtKB-KW"/>
</dbReference>
<dbReference type="Pfam" id="PF10261">
    <property type="entry name" value="FIT"/>
    <property type="match status" value="1"/>
</dbReference>
<feature type="transmembrane region" description="Helical" evidence="9">
    <location>
        <begin position="121"/>
        <end position="145"/>
    </location>
</feature>
<sequence length="309" mass="33660">MPLAAANPVHQRTASSPHSSHLPAVALAIYPITLLLGSFYSLISPTARPLTPNLSSATSAPHHPPSPVNYFARKGNIFNVYFVKIGWLWTTVAFLSILSTQPAFVSRRIDPNKRLRRIYQALFRYAVVTLAWVLTTQWCFGPAIIDRSFTATGGRCERIHASGMKEAISDSIMTAMACKMVNGAWNGGHDVSGHAFMLVLASAFLVFELLGSTVSVDEKNDAGDATDDGARAEIPVNESGQSPAAKLSRNFVWAVAGLCWWMLLMTGIWFHTFLEKASGLLIALAAVYAIYLLPRSSPSWRNVIGIPGR</sequence>
<comment type="subcellular location">
    <subcellularLocation>
        <location evidence="1 8">Endoplasmic reticulum membrane</location>
        <topology evidence="1 8">Multi-pass membrane protein</topology>
    </subcellularLocation>
</comment>
<organism evidence="10 11">
    <name type="scientific">Coccidioides immitis RMSCC 2394</name>
    <dbReference type="NCBI Taxonomy" id="404692"/>
    <lineage>
        <taxon>Eukaryota</taxon>
        <taxon>Fungi</taxon>
        <taxon>Dikarya</taxon>
        <taxon>Ascomycota</taxon>
        <taxon>Pezizomycotina</taxon>
        <taxon>Eurotiomycetes</taxon>
        <taxon>Eurotiomycetidae</taxon>
        <taxon>Onygenales</taxon>
        <taxon>Onygenaceae</taxon>
        <taxon>Coccidioides</taxon>
    </lineage>
</organism>
<reference evidence="11" key="1">
    <citation type="journal article" date="2010" name="Genome Res.">
        <title>Population genomic sequencing of Coccidioides fungi reveals recent hybridization and transposon control.</title>
        <authorList>
            <person name="Neafsey D.E."/>
            <person name="Barker B.M."/>
            <person name="Sharpton T.J."/>
            <person name="Stajich J.E."/>
            <person name="Park D.J."/>
            <person name="Whiston E."/>
            <person name="Hung C.-Y."/>
            <person name="McMahan C."/>
            <person name="White J."/>
            <person name="Sykes S."/>
            <person name="Heiman D."/>
            <person name="Young S."/>
            <person name="Zeng Q."/>
            <person name="Abouelleil A."/>
            <person name="Aftuck L."/>
            <person name="Bessette D."/>
            <person name="Brown A."/>
            <person name="FitzGerald M."/>
            <person name="Lui A."/>
            <person name="Macdonald J.P."/>
            <person name="Priest M."/>
            <person name="Orbach M.J."/>
            <person name="Galgiani J.N."/>
            <person name="Kirkland T.N."/>
            <person name="Cole G.T."/>
            <person name="Birren B.W."/>
            <person name="Henn M.R."/>
            <person name="Taylor J.W."/>
            <person name="Rounsley S.D."/>
        </authorList>
    </citation>
    <scope>NUCLEOTIDE SEQUENCE [LARGE SCALE GENOMIC DNA]</scope>
    <source>
        <strain evidence="11">RMSCC 2394</strain>
    </source>
</reference>
<feature type="transmembrane region" description="Helical" evidence="9">
    <location>
        <begin position="21"/>
        <end position="43"/>
    </location>
</feature>
<dbReference type="EC" id="3.6.1.-" evidence="8"/>
<keyword evidence="4 8" id="KW-0256">Endoplasmic reticulum</keyword>
<keyword evidence="2 8" id="KW-0812">Transmembrane</keyword>
<evidence type="ECO:0000256" key="8">
    <source>
        <dbReference type="HAMAP-Rule" id="MF_03231"/>
    </source>
</evidence>
<dbReference type="AlphaFoldDB" id="A0A0J6YMJ2"/>
<dbReference type="GO" id="GO:0005789">
    <property type="term" value="C:endoplasmic reticulum membrane"/>
    <property type="evidence" value="ECO:0007669"/>
    <property type="project" value="UniProtKB-SubCell"/>
</dbReference>
<feature type="transmembrane region" description="Helical" evidence="9">
    <location>
        <begin position="81"/>
        <end position="100"/>
    </location>
</feature>
<dbReference type="GO" id="GO:0010945">
    <property type="term" value="F:coenzyme A diphosphatase activity"/>
    <property type="evidence" value="ECO:0007669"/>
    <property type="project" value="InterPro"/>
</dbReference>
<evidence type="ECO:0000313" key="11">
    <source>
        <dbReference type="Proteomes" id="UP000054565"/>
    </source>
</evidence>
<feature type="transmembrane region" description="Helical" evidence="9">
    <location>
        <begin position="191"/>
        <end position="210"/>
    </location>
</feature>
<dbReference type="OrthoDB" id="5579088at2759"/>
<comment type="catalytic activity">
    <reaction evidence="8">
        <text>an acyl-CoA + H2O = an acyl-4'-phosphopantetheine + adenosine 3',5'-bisphosphate + 2 H(+)</text>
        <dbReference type="Rhea" id="RHEA:50044"/>
        <dbReference type="ChEBI" id="CHEBI:15377"/>
        <dbReference type="ChEBI" id="CHEBI:15378"/>
        <dbReference type="ChEBI" id="CHEBI:58342"/>
        <dbReference type="ChEBI" id="CHEBI:58343"/>
        <dbReference type="ChEBI" id="CHEBI:132023"/>
    </reaction>
</comment>
<dbReference type="PANTHER" id="PTHR23129">
    <property type="entry name" value="ACYL-COENZYME A DIPHOSPHATASE FITM2"/>
    <property type="match status" value="1"/>
</dbReference>
<gene>
    <name evidence="8" type="primary">SCS3</name>
    <name evidence="8" type="synonym">FIT2B</name>
    <name evidence="10" type="ORF">CIRG_07809</name>
</gene>
<evidence type="ECO:0000256" key="2">
    <source>
        <dbReference type="ARBA" id="ARBA00022692"/>
    </source>
</evidence>
<keyword evidence="7 8" id="KW-0472">Membrane</keyword>
<evidence type="ECO:0000256" key="1">
    <source>
        <dbReference type="ARBA" id="ARBA00004477"/>
    </source>
</evidence>
<evidence type="ECO:0000256" key="6">
    <source>
        <dbReference type="ARBA" id="ARBA00023098"/>
    </source>
</evidence>
<evidence type="ECO:0000256" key="3">
    <source>
        <dbReference type="ARBA" id="ARBA00022801"/>
    </source>
</evidence>
<feature type="transmembrane region" description="Helical" evidence="9">
    <location>
        <begin position="277"/>
        <end position="294"/>
    </location>
</feature>
<feature type="transmembrane region" description="Helical" evidence="9">
    <location>
        <begin position="251"/>
        <end position="271"/>
    </location>
</feature>
<keyword evidence="5 8" id="KW-1133">Transmembrane helix</keyword>
<dbReference type="Proteomes" id="UP000054565">
    <property type="component" value="Unassembled WGS sequence"/>
</dbReference>
<protein>
    <recommendedName>
        <fullName evidence="8">Acyl-coenzyme A diphosphatase SCS3</fullName>
        <ecNumber evidence="8">3.6.1.-</ecNumber>
    </recommendedName>
    <alternativeName>
        <fullName evidence="8">FIT family protein SCS3</fullName>
    </alternativeName>
</protein>
<evidence type="ECO:0000256" key="4">
    <source>
        <dbReference type="ARBA" id="ARBA00022824"/>
    </source>
</evidence>
<dbReference type="HAMAP" id="MF_03231">
    <property type="entry name" value="SCS3"/>
    <property type="match status" value="1"/>
</dbReference>
<name>A0A0J6YMJ2_COCIT</name>
<keyword evidence="8" id="KW-0444">Lipid biosynthesis</keyword>
<keyword evidence="8" id="KW-0594">Phospholipid biosynthesis</keyword>
<feature type="active site" evidence="8">
    <location>
        <position position="194"/>
    </location>
</feature>